<evidence type="ECO:0000313" key="2">
    <source>
        <dbReference type="WBParaSite" id="PSAMB.scaffold18964size862.g37745.t1"/>
    </source>
</evidence>
<sequence length="68" mass="7845">MDEYGKYYYIREPMNAKRDPGDLTAARAIREKNNCKSFKWHATADRQSTCRIKIGAFMGRPEQSGPCN</sequence>
<protein>
    <submittedName>
        <fullName evidence="2">Uncharacterized protein</fullName>
    </submittedName>
</protein>
<organism evidence="1 2">
    <name type="scientific">Plectus sambesii</name>
    <dbReference type="NCBI Taxonomy" id="2011161"/>
    <lineage>
        <taxon>Eukaryota</taxon>
        <taxon>Metazoa</taxon>
        <taxon>Ecdysozoa</taxon>
        <taxon>Nematoda</taxon>
        <taxon>Chromadorea</taxon>
        <taxon>Plectida</taxon>
        <taxon>Plectina</taxon>
        <taxon>Plectoidea</taxon>
        <taxon>Plectidae</taxon>
        <taxon>Plectus</taxon>
    </lineage>
</organism>
<name>A0A914VEF3_9BILA</name>
<accession>A0A914VEF3</accession>
<dbReference type="AlphaFoldDB" id="A0A914VEF3"/>
<keyword evidence="1" id="KW-1185">Reference proteome</keyword>
<proteinExistence type="predicted"/>
<dbReference type="Gene3D" id="1.10.8.460">
    <property type="entry name" value="ppGaNTase-T1 linker domain-like"/>
    <property type="match status" value="1"/>
</dbReference>
<dbReference type="WBParaSite" id="PSAMB.scaffold18964size862.g37745.t1">
    <property type="protein sequence ID" value="PSAMB.scaffold18964size862.g37745.t1"/>
    <property type="gene ID" value="PSAMB.scaffold18964size862.g37745"/>
</dbReference>
<evidence type="ECO:0000313" key="1">
    <source>
        <dbReference type="Proteomes" id="UP000887566"/>
    </source>
</evidence>
<reference evidence="2" key="1">
    <citation type="submission" date="2022-11" db="UniProtKB">
        <authorList>
            <consortium name="WormBaseParasite"/>
        </authorList>
    </citation>
    <scope>IDENTIFICATION</scope>
</reference>
<dbReference type="Proteomes" id="UP000887566">
    <property type="component" value="Unplaced"/>
</dbReference>